<sequence>MSQRHKGPRKQIASLLDPWVRAVMVALAERHTLSVSQYIADLLATHVGRPDLVRDLQQPTIPYIDELRVNVHKDRNVGPRVPIPVYELVAAAAASRAISMSQYVAEVCAAHVDGRELPIHQQEVPLLTTA</sequence>
<dbReference type="EMBL" id="PPEA01000681">
    <property type="protein sequence ID" value="PQM44999.1"/>
    <property type="molecule type" value="Genomic_DNA"/>
</dbReference>
<name>A0A2S8BEE2_9MYCO</name>
<accession>A0A2S8BEE2</accession>
<evidence type="ECO:0008006" key="3">
    <source>
        <dbReference type="Google" id="ProtNLM"/>
    </source>
</evidence>
<dbReference type="AlphaFoldDB" id="A0A2S8BEE2"/>
<comment type="caution">
    <text evidence="1">The sequence shown here is derived from an EMBL/GenBank/DDBJ whole genome shotgun (WGS) entry which is preliminary data.</text>
</comment>
<reference evidence="1 2" key="1">
    <citation type="journal article" date="2017" name="Int. J. Syst. Evol. Microbiol.">
        <title>Mycobacterium talmoniae sp. nov., a slowly growing mycobacterium isolated from human respiratory samples.</title>
        <authorList>
            <person name="Davidson R.M."/>
            <person name="DeGroote M.A."/>
            <person name="Marola J.L."/>
            <person name="Buss S."/>
            <person name="Jones V."/>
            <person name="McNeil M.R."/>
            <person name="Freifeld A.G."/>
            <person name="Elaine Epperson L."/>
            <person name="Hasan N.A."/>
            <person name="Jackson M."/>
            <person name="Iwen P.C."/>
            <person name="Salfinger M."/>
            <person name="Strong M."/>
        </authorList>
    </citation>
    <scope>NUCLEOTIDE SEQUENCE [LARGE SCALE GENOMIC DNA]</scope>
    <source>
        <strain evidence="1 2">ATCC BAA-2683</strain>
    </source>
</reference>
<dbReference type="Proteomes" id="UP000238296">
    <property type="component" value="Unassembled WGS sequence"/>
</dbReference>
<proteinExistence type="predicted"/>
<evidence type="ECO:0000313" key="2">
    <source>
        <dbReference type="Proteomes" id="UP000238296"/>
    </source>
</evidence>
<evidence type="ECO:0000313" key="1">
    <source>
        <dbReference type="EMBL" id="PQM44999.1"/>
    </source>
</evidence>
<organism evidence="1 2">
    <name type="scientific">Mycobacterium talmoniae</name>
    <dbReference type="NCBI Taxonomy" id="1858794"/>
    <lineage>
        <taxon>Bacteria</taxon>
        <taxon>Bacillati</taxon>
        <taxon>Actinomycetota</taxon>
        <taxon>Actinomycetes</taxon>
        <taxon>Mycobacteriales</taxon>
        <taxon>Mycobacteriaceae</taxon>
        <taxon>Mycobacterium</taxon>
    </lineage>
</organism>
<gene>
    <name evidence="1" type="ORF">C1Y40_04838</name>
</gene>
<protein>
    <recommendedName>
        <fullName evidence="3">Toxin-antitoxin system</fullName>
    </recommendedName>
</protein>